<dbReference type="SMART" id="SM00343">
    <property type="entry name" value="ZnF_C2HC"/>
    <property type="match status" value="1"/>
</dbReference>
<dbReference type="InterPro" id="IPR036875">
    <property type="entry name" value="Znf_CCHC_sf"/>
</dbReference>
<dbReference type="EMBL" id="LJIJ01001191">
    <property type="protein sequence ID" value="ODM92607.1"/>
    <property type="molecule type" value="Genomic_DNA"/>
</dbReference>
<evidence type="ECO:0000313" key="5">
    <source>
        <dbReference type="Proteomes" id="UP000094527"/>
    </source>
</evidence>
<dbReference type="PROSITE" id="PS50158">
    <property type="entry name" value="ZF_CCHC"/>
    <property type="match status" value="1"/>
</dbReference>
<reference evidence="4 5" key="1">
    <citation type="journal article" date="2016" name="Genome Biol. Evol.">
        <title>Gene Family Evolution Reflects Adaptation to Soil Environmental Stressors in the Genome of the Collembolan Orchesella cincta.</title>
        <authorList>
            <person name="Faddeeva-Vakhrusheva A."/>
            <person name="Derks M.F."/>
            <person name="Anvar S.Y."/>
            <person name="Agamennone V."/>
            <person name="Suring W."/>
            <person name="Smit S."/>
            <person name="van Straalen N.M."/>
            <person name="Roelofs D."/>
        </authorList>
    </citation>
    <scope>NUCLEOTIDE SEQUENCE [LARGE SCALE GENOMIC DNA]</scope>
    <source>
        <tissue evidence="4">Mixed pool</tissue>
    </source>
</reference>
<keyword evidence="4" id="KW-0238">DNA-binding</keyword>
<proteinExistence type="predicted"/>
<feature type="compositionally biased region" description="Low complexity" evidence="2">
    <location>
        <begin position="277"/>
        <end position="289"/>
    </location>
</feature>
<organism evidence="4 5">
    <name type="scientific">Orchesella cincta</name>
    <name type="common">Springtail</name>
    <name type="synonym">Podura cincta</name>
    <dbReference type="NCBI Taxonomy" id="48709"/>
    <lineage>
        <taxon>Eukaryota</taxon>
        <taxon>Metazoa</taxon>
        <taxon>Ecdysozoa</taxon>
        <taxon>Arthropoda</taxon>
        <taxon>Hexapoda</taxon>
        <taxon>Collembola</taxon>
        <taxon>Entomobryomorpha</taxon>
        <taxon>Entomobryoidea</taxon>
        <taxon>Orchesellidae</taxon>
        <taxon>Orchesellinae</taxon>
        <taxon>Orchesella</taxon>
    </lineage>
</organism>
<protein>
    <submittedName>
        <fullName evidence="4">DNA-binding protein HEXBP</fullName>
    </submittedName>
</protein>
<feature type="region of interest" description="Disordered" evidence="2">
    <location>
        <begin position="1"/>
        <end position="33"/>
    </location>
</feature>
<feature type="region of interest" description="Disordered" evidence="2">
    <location>
        <begin position="231"/>
        <end position="289"/>
    </location>
</feature>
<feature type="compositionally biased region" description="Gly residues" evidence="2">
    <location>
        <begin position="233"/>
        <end position="242"/>
    </location>
</feature>
<sequence length="289" mass="31182">MPVSSPPSPLQADPRLRNQGINGLPEGSRSTENMTANNIKSENDLLKPFTEPWSLEQIEEFFVGHGFRDEVDYVKSAELHDEKLDKLNAGLATATPLEKFSLKIGLRVLELIKSLRKLESSSSSDGRGGNSGGAGAGTSWGGGVVVAHGRWRQRQYVIWWWWCSSSISVVQEVEEVREQEVVAKNVIIVNRKDTCRENVLNPKNSARVEVSGGGNRACFKCGQEGHMSRECPQGGGGGGGGNSSFSSGWGGKRENEGGGDSGPSFKRPRQSEGWNSAPAAPAPAEDSWD</sequence>
<feature type="domain" description="CCHC-type" evidence="3">
    <location>
        <begin position="218"/>
        <end position="233"/>
    </location>
</feature>
<keyword evidence="1" id="KW-0862">Zinc</keyword>
<dbReference type="Pfam" id="PF00098">
    <property type="entry name" value="zf-CCHC"/>
    <property type="match status" value="1"/>
</dbReference>
<dbReference type="Proteomes" id="UP000094527">
    <property type="component" value="Unassembled WGS sequence"/>
</dbReference>
<evidence type="ECO:0000256" key="1">
    <source>
        <dbReference type="PROSITE-ProRule" id="PRU00047"/>
    </source>
</evidence>
<accession>A0A1D2MHY6</accession>
<dbReference type="AlphaFoldDB" id="A0A1D2MHY6"/>
<comment type="caution">
    <text evidence="4">The sequence shown here is derived from an EMBL/GenBank/DDBJ whole genome shotgun (WGS) entry which is preliminary data.</text>
</comment>
<dbReference type="Gene3D" id="4.10.60.10">
    <property type="entry name" value="Zinc finger, CCHC-type"/>
    <property type="match status" value="1"/>
</dbReference>
<evidence type="ECO:0000256" key="2">
    <source>
        <dbReference type="SAM" id="MobiDB-lite"/>
    </source>
</evidence>
<keyword evidence="1" id="KW-0863">Zinc-finger</keyword>
<dbReference type="InterPro" id="IPR001878">
    <property type="entry name" value="Znf_CCHC"/>
</dbReference>
<dbReference type="GO" id="GO:0008270">
    <property type="term" value="F:zinc ion binding"/>
    <property type="evidence" value="ECO:0007669"/>
    <property type="project" value="UniProtKB-KW"/>
</dbReference>
<dbReference type="SUPFAM" id="SSF57756">
    <property type="entry name" value="Retrovirus zinc finger-like domains"/>
    <property type="match status" value="1"/>
</dbReference>
<dbReference type="GO" id="GO:0003677">
    <property type="term" value="F:DNA binding"/>
    <property type="evidence" value="ECO:0007669"/>
    <property type="project" value="UniProtKB-KW"/>
</dbReference>
<keyword evidence="5" id="KW-1185">Reference proteome</keyword>
<evidence type="ECO:0000313" key="4">
    <source>
        <dbReference type="EMBL" id="ODM92607.1"/>
    </source>
</evidence>
<name>A0A1D2MHY6_ORCCI</name>
<dbReference type="STRING" id="48709.A0A1D2MHY6"/>
<gene>
    <name evidence="4" type="ORF">Ocin01_14078</name>
</gene>
<keyword evidence="1" id="KW-0479">Metal-binding</keyword>
<dbReference type="OrthoDB" id="3341596at2759"/>
<evidence type="ECO:0000259" key="3">
    <source>
        <dbReference type="PROSITE" id="PS50158"/>
    </source>
</evidence>